<proteinExistence type="predicted"/>
<evidence type="ECO:0000313" key="1">
    <source>
        <dbReference type="EMBL" id="OAY30826.1"/>
    </source>
</evidence>
<gene>
    <name evidence="1" type="ORF">MANES_14G062000</name>
</gene>
<accession>A0A2C9UKF9</accession>
<dbReference type="AlphaFoldDB" id="A0A2C9UKF9"/>
<sequence>MGGSGPPRSPDKATLVPVKEMWPVADNLLWLLRLYSSPSTFPSLKCITSRCIKPNPWEMGIFFFNGI</sequence>
<reference evidence="1" key="1">
    <citation type="submission" date="2016-02" db="EMBL/GenBank/DDBJ databases">
        <title>WGS assembly of Manihot esculenta.</title>
        <authorList>
            <person name="Bredeson J.V."/>
            <person name="Prochnik S.E."/>
            <person name="Lyons J.B."/>
            <person name="Schmutz J."/>
            <person name="Grimwood J."/>
            <person name="Vrebalov J."/>
            <person name="Bart R.S."/>
            <person name="Amuge T."/>
            <person name="Ferguson M.E."/>
            <person name="Green R."/>
            <person name="Putnam N."/>
            <person name="Stites J."/>
            <person name="Rounsley S."/>
            <person name="Rokhsar D.S."/>
        </authorList>
    </citation>
    <scope>NUCLEOTIDE SEQUENCE [LARGE SCALE GENOMIC DNA]</scope>
    <source>
        <tissue evidence="1">Leaf</tissue>
    </source>
</reference>
<protein>
    <submittedName>
        <fullName evidence="1">Uncharacterized protein</fullName>
    </submittedName>
</protein>
<name>A0A2C9UKF9_MANES</name>
<dbReference type="EMBL" id="CM004400">
    <property type="protein sequence ID" value="OAY30826.1"/>
    <property type="molecule type" value="Genomic_DNA"/>
</dbReference>
<organism evidence="1">
    <name type="scientific">Manihot esculenta</name>
    <name type="common">Cassava</name>
    <name type="synonym">Jatropha manihot</name>
    <dbReference type="NCBI Taxonomy" id="3983"/>
    <lineage>
        <taxon>Eukaryota</taxon>
        <taxon>Viridiplantae</taxon>
        <taxon>Streptophyta</taxon>
        <taxon>Embryophyta</taxon>
        <taxon>Tracheophyta</taxon>
        <taxon>Spermatophyta</taxon>
        <taxon>Magnoliopsida</taxon>
        <taxon>eudicotyledons</taxon>
        <taxon>Gunneridae</taxon>
        <taxon>Pentapetalae</taxon>
        <taxon>rosids</taxon>
        <taxon>fabids</taxon>
        <taxon>Malpighiales</taxon>
        <taxon>Euphorbiaceae</taxon>
        <taxon>Crotonoideae</taxon>
        <taxon>Manihoteae</taxon>
        <taxon>Manihot</taxon>
    </lineage>
</organism>